<name>A0ABQ5LUB3_9RHOB</name>
<dbReference type="SUPFAM" id="SSF51905">
    <property type="entry name" value="FAD/NAD(P)-binding domain"/>
    <property type="match status" value="1"/>
</dbReference>
<organism evidence="4 5">
    <name type="scientific">Sinisalibacter aestuarii</name>
    <dbReference type="NCBI Taxonomy" id="2949426"/>
    <lineage>
        <taxon>Bacteria</taxon>
        <taxon>Pseudomonadati</taxon>
        <taxon>Pseudomonadota</taxon>
        <taxon>Alphaproteobacteria</taxon>
        <taxon>Rhodobacterales</taxon>
        <taxon>Roseobacteraceae</taxon>
        <taxon>Sinisalibacter</taxon>
    </lineage>
</organism>
<dbReference type="PANTHER" id="PTHR13847:SF280">
    <property type="entry name" value="D-AMINO ACID DEHYDROGENASE"/>
    <property type="match status" value="1"/>
</dbReference>
<gene>
    <name evidence="4" type="ORF">STA1M1_24370</name>
</gene>
<dbReference type="EMBL" id="BROH01000007">
    <property type="protein sequence ID" value="GKY88568.1"/>
    <property type="molecule type" value="Genomic_DNA"/>
</dbReference>
<keyword evidence="5" id="KW-1185">Reference proteome</keyword>
<keyword evidence="2" id="KW-0560">Oxidoreductase</keyword>
<comment type="similarity">
    <text evidence="1">Belongs to the DadA oxidoreductase family.</text>
</comment>
<dbReference type="InterPro" id="IPR036188">
    <property type="entry name" value="FAD/NAD-bd_sf"/>
</dbReference>
<dbReference type="InterPro" id="IPR006076">
    <property type="entry name" value="FAD-dep_OxRdtase"/>
</dbReference>
<comment type="caution">
    <text evidence="4">The sequence shown here is derived from an EMBL/GenBank/DDBJ whole genome shotgun (WGS) entry which is preliminary data.</text>
</comment>
<dbReference type="PANTHER" id="PTHR13847">
    <property type="entry name" value="SARCOSINE DEHYDROGENASE-RELATED"/>
    <property type="match status" value="1"/>
</dbReference>
<reference evidence="4" key="1">
    <citation type="journal article" date="2023" name="Int. J. Syst. Evol. Microbiol.">
        <title>Sinisalibacter aestuarii sp. nov., isolated from estuarine sediment of the Arakawa River.</title>
        <authorList>
            <person name="Arafat S.T."/>
            <person name="Hirano S."/>
            <person name="Sato A."/>
            <person name="Takeuchi K."/>
            <person name="Yasuda T."/>
            <person name="Terahara T."/>
            <person name="Hamada M."/>
            <person name="Kobayashi T."/>
        </authorList>
    </citation>
    <scope>NUCLEOTIDE SEQUENCE</scope>
    <source>
        <strain evidence="4">B-399</strain>
    </source>
</reference>
<dbReference type="Pfam" id="PF01266">
    <property type="entry name" value="DAO"/>
    <property type="match status" value="1"/>
</dbReference>
<proteinExistence type="inferred from homology"/>
<evidence type="ECO:0000313" key="5">
    <source>
        <dbReference type="Proteomes" id="UP001144205"/>
    </source>
</evidence>
<feature type="domain" description="FAD dependent oxidoreductase" evidence="3">
    <location>
        <begin position="23"/>
        <end position="417"/>
    </location>
</feature>
<dbReference type="Proteomes" id="UP001144205">
    <property type="component" value="Unassembled WGS sequence"/>
</dbReference>
<protein>
    <submittedName>
        <fullName evidence="4">FAD-dependent oxidoreductase</fullName>
    </submittedName>
</protein>
<evidence type="ECO:0000256" key="1">
    <source>
        <dbReference type="ARBA" id="ARBA00009410"/>
    </source>
</evidence>
<sequence>MMPFPISEANPPEHSGDLPDRADVAVIGGGVIGVTTALFLARAGLSVVVLEKGRIAGEQSSRNWGWIRVQGRDRGEIPIAQEAQRLWPELAAQVDTDIHLTQGGVAYLARDDAEMGRFADWVRQAEPFGVSTQILDADGVARLLPQAARRWPGGLWTPTDMRAEPFVTVPALARLAAKAGAVIREATAVRLLDVEAGRVTGVVTERGRVRADAVVLAGGAWSSLLLRRHGIAIPQLSVRATAMRTAALPDVFQGGAVDDRLAWRRRADGGYTLAPEGYHELYVGPDAVRAFFGYLPQLIKDPMGTALRPAAPRGFPDAWTTARRWTAGDVSPFEKMRVLNPAPNMDKVRATAAAMAATFPGLGPVEIESAWAGMIDTLPDLVPVVDHAAELPGLTIATGMCGHGFGIGPGFGRIIASMVQGKPAGHDMSRFRLARFFDGRKLEPGPNL</sequence>
<accession>A0ABQ5LUB3</accession>
<evidence type="ECO:0000259" key="3">
    <source>
        <dbReference type="Pfam" id="PF01266"/>
    </source>
</evidence>
<dbReference type="Gene3D" id="3.50.50.60">
    <property type="entry name" value="FAD/NAD(P)-binding domain"/>
    <property type="match status" value="1"/>
</dbReference>
<dbReference type="Gene3D" id="3.30.9.10">
    <property type="entry name" value="D-Amino Acid Oxidase, subunit A, domain 2"/>
    <property type="match status" value="1"/>
</dbReference>
<evidence type="ECO:0000313" key="4">
    <source>
        <dbReference type="EMBL" id="GKY88568.1"/>
    </source>
</evidence>
<evidence type="ECO:0000256" key="2">
    <source>
        <dbReference type="ARBA" id="ARBA00023002"/>
    </source>
</evidence>